<sequence>MYQAFPKTQEEIYKRKQVMRDEENNLSEIRNVNLTNNCFAELVSDDIQIKEKSEHQAILEYLKEQQKLQKPMQKADKAKKKRKPDDPSESPIQSETVLDPSRQIRTKFYFHSRLPYRRRFKWNQECPTKQQQHKSSPNNKTYKLPSKEKQHHIFKLFRDDIQTQKMRQMIKWTQMVLLLFMTNIVHYIYSLLIQTQLHATPLLNQKLLSTKRSPKQTPLARKSQRRVCEEV</sequence>
<dbReference type="EMBL" id="CAXDID020000079">
    <property type="protein sequence ID" value="CAL6017774.1"/>
    <property type="molecule type" value="Genomic_DNA"/>
</dbReference>
<reference evidence="3 4" key="1">
    <citation type="submission" date="2024-07" db="EMBL/GenBank/DDBJ databases">
        <authorList>
            <person name="Akdeniz Z."/>
        </authorList>
    </citation>
    <scope>NUCLEOTIDE SEQUENCE [LARGE SCALE GENOMIC DNA]</scope>
</reference>
<keyword evidence="2" id="KW-0812">Transmembrane</keyword>
<feature type="region of interest" description="Disordered" evidence="1">
    <location>
        <begin position="212"/>
        <end position="231"/>
    </location>
</feature>
<gene>
    <name evidence="3" type="ORF">HINF_LOCUS26148</name>
</gene>
<keyword evidence="2" id="KW-0472">Membrane</keyword>
<proteinExistence type="predicted"/>
<evidence type="ECO:0000313" key="4">
    <source>
        <dbReference type="Proteomes" id="UP001642409"/>
    </source>
</evidence>
<keyword evidence="2" id="KW-1133">Transmembrane helix</keyword>
<evidence type="ECO:0000313" key="3">
    <source>
        <dbReference type="EMBL" id="CAL6017774.1"/>
    </source>
</evidence>
<feature type="region of interest" description="Disordered" evidence="1">
    <location>
        <begin position="67"/>
        <end position="97"/>
    </location>
</feature>
<evidence type="ECO:0000256" key="1">
    <source>
        <dbReference type="SAM" id="MobiDB-lite"/>
    </source>
</evidence>
<organism evidence="3 4">
    <name type="scientific">Hexamita inflata</name>
    <dbReference type="NCBI Taxonomy" id="28002"/>
    <lineage>
        <taxon>Eukaryota</taxon>
        <taxon>Metamonada</taxon>
        <taxon>Diplomonadida</taxon>
        <taxon>Hexamitidae</taxon>
        <taxon>Hexamitinae</taxon>
        <taxon>Hexamita</taxon>
    </lineage>
</organism>
<dbReference type="Proteomes" id="UP001642409">
    <property type="component" value="Unassembled WGS sequence"/>
</dbReference>
<comment type="caution">
    <text evidence="3">The sequence shown here is derived from an EMBL/GenBank/DDBJ whole genome shotgun (WGS) entry which is preliminary data.</text>
</comment>
<accession>A0ABP1IK80</accession>
<evidence type="ECO:0000256" key="2">
    <source>
        <dbReference type="SAM" id="Phobius"/>
    </source>
</evidence>
<feature type="transmembrane region" description="Helical" evidence="2">
    <location>
        <begin position="175"/>
        <end position="193"/>
    </location>
</feature>
<keyword evidence="4" id="KW-1185">Reference proteome</keyword>
<name>A0ABP1IK80_9EUKA</name>
<protein>
    <submittedName>
        <fullName evidence="3">Hypothetical_protein</fullName>
    </submittedName>
</protein>